<evidence type="ECO:0000259" key="13">
    <source>
        <dbReference type="PROSITE" id="PS50067"/>
    </source>
</evidence>
<gene>
    <name evidence="14" type="ORF">EZV62_016389</name>
</gene>
<feature type="binding site" evidence="10">
    <location>
        <begin position="138"/>
        <end position="145"/>
    </location>
    <ligand>
        <name>ATP</name>
        <dbReference type="ChEBI" id="CHEBI:30616"/>
    </ligand>
</feature>
<dbReference type="PROSITE" id="PS00411">
    <property type="entry name" value="KINESIN_MOTOR_1"/>
    <property type="match status" value="1"/>
</dbReference>
<keyword evidence="15" id="KW-1185">Reference proteome</keyword>
<dbReference type="GO" id="GO:0005876">
    <property type="term" value="C:spindle microtubule"/>
    <property type="evidence" value="ECO:0007669"/>
    <property type="project" value="TreeGrafter"/>
</dbReference>
<keyword evidence="6 10" id="KW-0505">Motor protein</keyword>
<evidence type="ECO:0000256" key="8">
    <source>
        <dbReference type="ARBA" id="ARBA00034704"/>
    </source>
</evidence>
<comment type="subcellular location">
    <subcellularLocation>
        <location evidence="1">Cytoplasm</location>
        <location evidence="1">Cytoskeleton</location>
        <location evidence="1">Spindle</location>
    </subcellularLocation>
</comment>
<dbReference type="Pfam" id="PF00225">
    <property type="entry name" value="Kinesin"/>
    <property type="match status" value="1"/>
</dbReference>
<dbReference type="SUPFAM" id="SSF52540">
    <property type="entry name" value="P-loop containing nucleoside triphosphate hydrolases"/>
    <property type="match status" value="1"/>
</dbReference>
<comment type="similarity">
    <text evidence="8">Belongs to the TRAFAC class myosin-kinesin ATPase superfamily. Kinesin family. KIN-5/BimC subfamily.</text>
</comment>
<organism evidence="14 15">
    <name type="scientific">Acer yangbiense</name>
    <dbReference type="NCBI Taxonomy" id="1000413"/>
    <lineage>
        <taxon>Eukaryota</taxon>
        <taxon>Viridiplantae</taxon>
        <taxon>Streptophyta</taxon>
        <taxon>Embryophyta</taxon>
        <taxon>Tracheophyta</taxon>
        <taxon>Spermatophyta</taxon>
        <taxon>Magnoliopsida</taxon>
        <taxon>eudicotyledons</taxon>
        <taxon>Gunneridae</taxon>
        <taxon>Pentapetalae</taxon>
        <taxon>rosids</taxon>
        <taxon>malvids</taxon>
        <taxon>Sapindales</taxon>
        <taxon>Sapindaceae</taxon>
        <taxon>Hippocastanoideae</taxon>
        <taxon>Acereae</taxon>
        <taxon>Acer</taxon>
    </lineage>
</organism>
<dbReference type="PROSITE" id="PS50067">
    <property type="entry name" value="KINESIN_MOTOR_2"/>
    <property type="match status" value="1"/>
</dbReference>
<dbReference type="EMBL" id="VAHF01000007">
    <property type="protein sequence ID" value="TXG58560.1"/>
    <property type="molecule type" value="Genomic_DNA"/>
</dbReference>
<dbReference type="GO" id="GO:0005524">
    <property type="term" value="F:ATP binding"/>
    <property type="evidence" value="ECO:0007669"/>
    <property type="project" value="UniProtKB-UniRule"/>
</dbReference>
<keyword evidence="5 10" id="KW-0067">ATP-binding</keyword>
<evidence type="ECO:0000256" key="1">
    <source>
        <dbReference type="ARBA" id="ARBA00004186"/>
    </source>
</evidence>
<evidence type="ECO:0000256" key="9">
    <source>
        <dbReference type="ARBA" id="ARBA00046159"/>
    </source>
</evidence>
<feature type="coiled-coil region" evidence="11">
    <location>
        <begin position="390"/>
        <end position="489"/>
    </location>
</feature>
<keyword evidence="3" id="KW-0493">Microtubule</keyword>
<dbReference type="PANTHER" id="PTHR47970:SF32">
    <property type="entry name" value="KINESIN-LIKE PROTEIN KIN-5B"/>
    <property type="match status" value="1"/>
</dbReference>
<feature type="domain" description="Kinesin motor" evidence="13">
    <location>
        <begin position="52"/>
        <end position="397"/>
    </location>
</feature>
<evidence type="ECO:0000256" key="6">
    <source>
        <dbReference type="ARBA" id="ARBA00023175"/>
    </source>
</evidence>
<evidence type="ECO:0000256" key="5">
    <source>
        <dbReference type="ARBA" id="ARBA00022840"/>
    </source>
</evidence>
<dbReference type="Proteomes" id="UP000323000">
    <property type="component" value="Chromosome 7"/>
</dbReference>
<proteinExistence type="inferred from homology"/>
<keyword evidence="2" id="KW-0963">Cytoplasm</keyword>
<dbReference type="InterPro" id="IPR036961">
    <property type="entry name" value="Kinesin_motor_dom_sf"/>
</dbReference>
<evidence type="ECO:0000256" key="3">
    <source>
        <dbReference type="ARBA" id="ARBA00022701"/>
    </source>
</evidence>
<evidence type="ECO:0000313" key="15">
    <source>
        <dbReference type="Proteomes" id="UP000323000"/>
    </source>
</evidence>
<dbReference type="GO" id="GO:0090307">
    <property type="term" value="P:mitotic spindle assembly"/>
    <property type="evidence" value="ECO:0007669"/>
    <property type="project" value="TreeGrafter"/>
</dbReference>
<evidence type="ECO:0000256" key="11">
    <source>
        <dbReference type="SAM" id="Coils"/>
    </source>
</evidence>
<feature type="compositionally biased region" description="Basic and acidic residues" evidence="12">
    <location>
        <begin position="997"/>
        <end position="1008"/>
    </location>
</feature>
<keyword evidence="11" id="KW-0175">Coiled coil</keyword>
<dbReference type="GO" id="GO:0007018">
    <property type="term" value="P:microtubule-based movement"/>
    <property type="evidence" value="ECO:0007669"/>
    <property type="project" value="InterPro"/>
</dbReference>
<evidence type="ECO:0000256" key="4">
    <source>
        <dbReference type="ARBA" id="ARBA00022741"/>
    </source>
</evidence>
<comment type="function">
    <text evidence="9">Responsible for microtubule translocation. May be important for the organization of phragmoplast-specific arrays of microtubules. Plays an essential role in stabilizing the mitotic spindle. Required during mitotic cytokinesis.</text>
</comment>
<evidence type="ECO:0000256" key="2">
    <source>
        <dbReference type="ARBA" id="ARBA00022490"/>
    </source>
</evidence>
<dbReference type="SMART" id="SM00129">
    <property type="entry name" value="KISc"/>
    <property type="match status" value="1"/>
</dbReference>
<feature type="compositionally biased region" description="Basic and acidic residues" evidence="12">
    <location>
        <begin position="27"/>
        <end position="37"/>
    </location>
</feature>
<dbReference type="PANTHER" id="PTHR47970">
    <property type="entry name" value="KINESIN-LIKE PROTEIN KIF11"/>
    <property type="match status" value="1"/>
</dbReference>
<sequence length="1032" mass="116924">MMSLTPDQSRKVGLGMTSSPSPFLTPRPERRRQDSRVSEWNSNRQDKDKEVNVQVLLRCRPLSEDEQRLNVPRVLSCNEHKREVTVLQNVANKQVDRVFTFDKVFGPKAQQRSIYDQAIVPIVNEVLDGFNCTVFAYGQTGTGKTYTMEGGMRNKGGDLPAEAGMIPRAVRQIFDTLEAQNADYSMKVSFLELYNEEITDLLAREDCSPRSTTEDKQKKPISLMEDGKGCVVVRGLEEEAVYSANEIYTILERGSSKRRTADTLLNKHSSRSHSVFSITIYIKEAAVGDEDLIKCGKLNLVDLAGSENISRSGAREGRAREAGEINKSLLTLGRVINALVEHSAHIPYRDSKLTRLLRDSLGGKTKTCIIATISPSAQSANQKMSKTVLLKDLYLEIERMKEDVRAARDKNGVYIPHERYTQDEAEKKARIEKIEQLENDLNTSEKEVDKFRELYITEQEQKLDLQSELKECKMDLEDKNKALLDLQENHRIALSTLKEKEFMISKLLCSEKSIIERTKELRTELQNASEDVTSLFAKLDQKDKMEAENQSIVLSFGSQLDQRLKDLHKSILGSISQQQQQLRSMEEHAHSFLASKCDATQILESRIQKLTETYTSGVTALKEVANIMQKKASSEMEQMNSTISSQIMDVEQFLVTMVSEAKGIIEDIQNSLGEQRELLELSTQQQEEGLQRSLNSAQEISKATVDFFSDIHHQASKLMIILEESHTEKSKELDHFKKMFKEEAAKEEKEAIEKITMILATLTSKKTSMVSEASSSMQDSSIQQKMRLQNEIVSIQQVSTDATKELSKHMERVESHFMEDTFSAAESKAIMENYLQKCSHMVDSSRQQWGSAQSYINNLLTSSLAKIESTVKENIRTNQTTHEEFVSACSSMDADFGARAGDIMTTVDDLITRDHESKKEVDSMTTACLNQLKLVQEKHGESITNIRNQAEKCLTKDYLVDHHTSSTPKKRIITVPSLASIEEMRTPSSEILTEEENNNRSKSDHPETKMQQQQLLHMMAASLNRTPFTYIN</sequence>
<keyword evidence="7" id="KW-0206">Cytoskeleton</keyword>
<dbReference type="GO" id="GO:0051231">
    <property type="term" value="P:spindle elongation"/>
    <property type="evidence" value="ECO:0007669"/>
    <property type="project" value="TreeGrafter"/>
</dbReference>
<dbReference type="FunFam" id="3.40.850.10:FF:000019">
    <property type="entry name" value="Kinesin-like protein KIN-5D"/>
    <property type="match status" value="1"/>
</dbReference>
<dbReference type="InterPro" id="IPR047149">
    <property type="entry name" value="KIF11-like"/>
</dbReference>
<dbReference type="InterPro" id="IPR019821">
    <property type="entry name" value="Kinesin_motor_CS"/>
</dbReference>
<evidence type="ECO:0000256" key="12">
    <source>
        <dbReference type="SAM" id="MobiDB-lite"/>
    </source>
</evidence>
<dbReference type="PRINTS" id="PR00380">
    <property type="entry name" value="KINESINHEAVY"/>
</dbReference>
<evidence type="ECO:0000256" key="7">
    <source>
        <dbReference type="ARBA" id="ARBA00023212"/>
    </source>
</evidence>
<dbReference type="GO" id="GO:0008017">
    <property type="term" value="F:microtubule binding"/>
    <property type="evidence" value="ECO:0007669"/>
    <property type="project" value="InterPro"/>
</dbReference>
<feature type="region of interest" description="Disordered" evidence="12">
    <location>
        <begin position="983"/>
        <end position="1013"/>
    </location>
</feature>
<evidence type="ECO:0000313" key="14">
    <source>
        <dbReference type="EMBL" id="TXG58560.1"/>
    </source>
</evidence>
<protein>
    <recommendedName>
        <fullName evidence="13">Kinesin motor domain-containing protein</fullName>
    </recommendedName>
</protein>
<keyword evidence="4 10" id="KW-0547">Nucleotide-binding</keyword>
<dbReference type="AlphaFoldDB" id="A0A5C7HNC3"/>
<comment type="caution">
    <text evidence="14">The sequence shown here is derived from an EMBL/GenBank/DDBJ whole genome shotgun (WGS) entry which is preliminary data.</text>
</comment>
<dbReference type="InterPro" id="IPR027417">
    <property type="entry name" value="P-loop_NTPase"/>
</dbReference>
<feature type="region of interest" description="Disordered" evidence="12">
    <location>
        <begin position="1"/>
        <end position="45"/>
    </location>
</feature>
<accession>A0A5C7HNC3</accession>
<name>A0A5C7HNC3_9ROSI</name>
<dbReference type="Gene3D" id="3.40.850.10">
    <property type="entry name" value="Kinesin motor domain"/>
    <property type="match status" value="1"/>
</dbReference>
<dbReference type="OrthoDB" id="3176171at2759"/>
<evidence type="ECO:0000256" key="10">
    <source>
        <dbReference type="PROSITE-ProRule" id="PRU00283"/>
    </source>
</evidence>
<dbReference type="InterPro" id="IPR001752">
    <property type="entry name" value="Kinesin_motor_dom"/>
</dbReference>
<dbReference type="GO" id="GO:0072686">
    <property type="term" value="C:mitotic spindle"/>
    <property type="evidence" value="ECO:0007669"/>
    <property type="project" value="TreeGrafter"/>
</dbReference>
<reference evidence="15" key="1">
    <citation type="journal article" date="2019" name="Gigascience">
        <title>De novo genome assembly of the endangered Acer yangbiense, a plant species with extremely small populations endemic to Yunnan Province, China.</title>
        <authorList>
            <person name="Yang J."/>
            <person name="Wariss H.M."/>
            <person name="Tao L."/>
            <person name="Zhang R."/>
            <person name="Yun Q."/>
            <person name="Hollingsworth P."/>
            <person name="Dao Z."/>
            <person name="Luo G."/>
            <person name="Guo H."/>
            <person name="Ma Y."/>
            <person name="Sun W."/>
        </authorList>
    </citation>
    <scope>NUCLEOTIDE SEQUENCE [LARGE SCALE GENOMIC DNA]</scope>
    <source>
        <strain evidence="15">cv. Malutang</strain>
    </source>
</reference>
<dbReference type="GO" id="GO:0008574">
    <property type="term" value="F:plus-end-directed microtubule motor activity"/>
    <property type="evidence" value="ECO:0007669"/>
    <property type="project" value="TreeGrafter"/>
</dbReference>